<dbReference type="PANTHER" id="PTHR11214:SF314">
    <property type="entry name" value="HEXOSYLTRANSFERASE"/>
    <property type="match status" value="1"/>
</dbReference>
<keyword evidence="7" id="KW-1133">Transmembrane helix</keyword>
<dbReference type="GO" id="GO:0000139">
    <property type="term" value="C:Golgi membrane"/>
    <property type="evidence" value="ECO:0007669"/>
    <property type="project" value="UniProtKB-SubCell"/>
</dbReference>
<evidence type="ECO:0000256" key="1">
    <source>
        <dbReference type="ARBA" id="ARBA00004323"/>
    </source>
</evidence>
<evidence type="ECO:0000256" key="9">
    <source>
        <dbReference type="ARBA" id="ARBA00023136"/>
    </source>
</evidence>
<keyword evidence="13" id="KW-1185">Reference proteome</keyword>
<comment type="caution">
    <text evidence="12">The sequence shown here is derived from an EMBL/GenBank/DDBJ whole genome shotgun (WGS) entry which is preliminary data.</text>
</comment>
<evidence type="ECO:0000256" key="6">
    <source>
        <dbReference type="ARBA" id="ARBA00022968"/>
    </source>
</evidence>
<dbReference type="InterPro" id="IPR002659">
    <property type="entry name" value="Glyco_trans_31"/>
</dbReference>
<evidence type="ECO:0000256" key="3">
    <source>
        <dbReference type="ARBA" id="ARBA00022676"/>
    </source>
</evidence>
<dbReference type="Gene3D" id="3.90.550.50">
    <property type="match status" value="1"/>
</dbReference>
<keyword evidence="5" id="KW-0812">Transmembrane</keyword>
<evidence type="ECO:0000313" key="13">
    <source>
        <dbReference type="Proteomes" id="UP000593567"/>
    </source>
</evidence>
<organism evidence="12 13">
    <name type="scientific">Bugula neritina</name>
    <name type="common">Brown bryozoan</name>
    <name type="synonym">Sertularia neritina</name>
    <dbReference type="NCBI Taxonomy" id="10212"/>
    <lineage>
        <taxon>Eukaryota</taxon>
        <taxon>Metazoa</taxon>
        <taxon>Spiralia</taxon>
        <taxon>Lophotrochozoa</taxon>
        <taxon>Bryozoa</taxon>
        <taxon>Gymnolaemata</taxon>
        <taxon>Cheilostomatida</taxon>
        <taxon>Flustrina</taxon>
        <taxon>Buguloidea</taxon>
        <taxon>Bugulidae</taxon>
        <taxon>Bugula</taxon>
    </lineage>
</organism>
<protein>
    <recommendedName>
        <fullName evidence="11">Hexosyltransferase</fullName>
        <ecNumber evidence="11">2.4.1.-</ecNumber>
    </recommendedName>
</protein>
<dbReference type="AlphaFoldDB" id="A0A7J7J7L5"/>
<dbReference type="EC" id="2.4.1.-" evidence="11"/>
<keyword evidence="4" id="KW-0808">Transferase</keyword>
<keyword evidence="8 11" id="KW-0333">Golgi apparatus</keyword>
<evidence type="ECO:0000256" key="11">
    <source>
        <dbReference type="RuleBase" id="RU363063"/>
    </source>
</evidence>
<evidence type="ECO:0000256" key="4">
    <source>
        <dbReference type="ARBA" id="ARBA00022679"/>
    </source>
</evidence>
<dbReference type="Proteomes" id="UP000593567">
    <property type="component" value="Unassembled WGS sequence"/>
</dbReference>
<dbReference type="FunFam" id="3.90.550.50:FF:000001">
    <property type="entry name" value="Hexosyltransferase"/>
    <property type="match status" value="1"/>
</dbReference>
<keyword evidence="6" id="KW-0735">Signal-anchor</keyword>
<evidence type="ECO:0000256" key="10">
    <source>
        <dbReference type="ARBA" id="ARBA00023180"/>
    </source>
</evidence>
<comment type="subcellular location">
    <subcellularLocation>
        <location evidence="1 11">Golgi apparatus membrane</location>
        <topology evidence="1 11">Single-pass type II membrane protein</topology>
    </subcellularLocation>
</comment>
<sequence>MKIQRFCGGLLLTALAAYLLLFMENSPTYEIWKSHYSKELSTINIQGIQVSPDQYSEKNKIRSLNSELKLSPLVVAKQQGESPSNQSDKSLDFLHASKDRPIVEYENVTTRFLIASKRFASIKWELFSSITYPGLDIHRRSWQFPITVPKCAPAAHNFVILIPSSPKNFVSRRAVRRTWGSPLEMKRLSSRIVFFVGLTNDTELQTRIISESQRLNDIVQIDMIDSYYNLTLKTIGMFIWASNYCKTVKYVAKIDDDNMVNLPNILHSLEVYSHKHTSFISGSLRVGTVPKGKSRWADPVFKPVYKESVYPLFFGGPAYFLTNNFIGRLVKECVNLPLIHLEDVFVNGICARQLVDVHKLPLAGMHMFPKNPCLFLTPKQTLMHKLSPRLLVSSWAKWHNNNTCNTTYTGKAL</sequence>
<dbReference type="OrthoDB" id="5512589at2759"/>
<dbReference type="PANTHER" id="PTHR11214">
    <property type="entry name" value="BETA-1,3-N-ACETYLGLUCOSAMINYLTRANSFERASE"/>
    <property type="match status" value="1"/>
</dbReference>
<keyword evidence="3 11" id="KW-0328">Glycosyltransferase</keyword>
<dbReference type="GO" id="GO:0006493">
    <property type="term" value="P:protein O-linked glycosylation"/>
    <property type="evidence" value="ECO:0007669"/>
    <property type="project" value="TreeGrafter"/>
</dbReference>
<accession>A0A7J7J7L5</accession>
<dbReference type="GO" id="GO:0016758">
    <property type="term" value="F:hexosyltransferase activity"/>
    <property type="evidence" value="ECO:0007669"/>
    <property type="project" value="InterPro"/>
</dbReference>
<evidence type="ECO:0000256" key="8">
    <source>
        <dbReference type="ARBA" id="ARBA00023034"/>
    </source>
</evidence>
<dbReference type="Pfam" id="PF01762">
    <property type="entry name" value="Galactosyl_T"/>
    <property type="match status" value="1"/>
</dbReference>
<dbReference type="EMBL" id="VXIV02002890">
    <property type="protein sequence ID" value="KAF6022152.1"/>
    <property type="molecule type" value="Genomic_DNA"/>
</dbReference>
<gene>
    <name evidence="12" type="ORF">EB796_019535</name>
</gene>
<name>A0A7J7J7L5_BUGNE</name>
<keyword evidence="10" id="KW-0325">Glycoprotein</keyword>
<keyword evidence="9" id="KW-0472">Membrane</keyword>
<evidence type="ECO:0000256" key="5">
    <source>
        <dbReference type="ARBA" id="ARBA00022692"/>
    </source>
</evidence>
<comment type="similarity">
    <text evidence="2 11">Belongs to the glycosyltransferase 31 family.</text>
</comment>
<evidence type="ECO:0000256" key="7">
    <source>
        <dbReference type="ARBA" id="ARBA00022989"/>
    </source>
</evidence>
<evidence type="ECO:0000313" key="12">
    <source>
        <dbReference type="EMBL" id="KAF6022152.1"/>
    </source>
</evidence>
<evidence type="ECO:0000256" key="2">
    <source>
        <dbReference type="ARBA" id="ARBA00008661"/>
    </source>
</evidence>
<proteinExistence type="inferred from homology"/>
<reference evidence="12" key="1">
    <citation type="submission" date="2020-06" db="EMBL/GenBank/DDBJ databases">
        <title>Draft genome of Bugula neritina, a colonial animal packing powerful symbionts and potential medicines.</title>
        <authorList>
            <person name="Rayko M."/>
        </authorList>
    </citation>
    <scope>NUCLEOTIDE SEQUENCE [LARGE SCALE GENOMIC DNA]</scope>
    <source>
        <strain evidence="12">Kwan_BN1</strain>
    </source>
</reference>